<keyword evidence="1" id="KW-0472">Membrane</keyword>
<proteinExistence type="predicted"/>
<keyword evidence="1" id="KW-0812">Transmembrane</keyword>
<dbReference type="Pfam" id="PF14155">
    <property type="entry name" value="DUF4307"/>
    <property type="match status" value="1"/>
</dbReference>
<dbReference type="AlphaFoldDB" id="A0AA90GYG4"/>
<keyword evidence="4" id="KW-1185">Reference proteome</keyword>
<accession>A0AA90GYG4</accession>
<gene>
    <name evidence="2" type="ORF">POF43_029850</name>
    <name evidence="3" type="ORF">POF50_012270</name>
</gene>
<reference evidence="3 4" key="1">
    <citation type="submission" date="2023-05" db="EMBL/GenBank/DDBJ databases">
        <title>Streptantibioticus silvisoli sp. nov., acidotolerant actinomycetes 1 from pine litter.</title>
        <authorList>
            <person name="Swiecimska M."/>
            <person name="Golinska P."/>
            <person name="Sangal V."/>
            <person name="Wachnowicz B."/>
            <person name="Goodfellow M."/>
        </authorList>
    </citation>
    <scope>NUCLEOTIDE SEQUENCE</scope>
    <source>
        <strain evidence="3">SL13</strain>
        <strain evidence="2 4">SL54</strain>
    </source>
</reference>
<sequence length="136" mass="14372">MTAVREKPPQGRYGRSADAAADRRLRGLAWVCGALMLIALVAGGWMYTRGDSVNADVVSFKVVSASEVRAQLQVYKQTDQTVQCTVRSLAVDQSEVGRKAVTVGAHGSTVDTVVTIRTTGRATDAELVGCSPVSTS</sequence>
<organism evidence="3">
    <name type="scientific">Streptantibioticus silvisoli</name>
    <dbReference type="NCBI Taxonomy" id="2705255"/>
    <lineage>
        <taxon>Bacteria</taxon>
        <taxon>Bacillati</taxon>
        <taxon>Actinomycetota</taxon>
        <taxon>Actinomycetes</taxon>
        <taxon>Kitasatosporales</taxon>
        <taxon>Streptomycetaceae</taxon>
        <taxon>Streptantibioticus</taxon>
    </lineage>
</organism>
<keyword evidence="1" id="KW-1133">Transmembrane helix</keyword>
<dbReference type="EMBL" id="JAAGKO020000063">
    <property type="protein sequence ID" value="MDI5966887.1"/>
    <property type="molecule type" value="Genomic_DNA"/>
</dbReference>
<dbReference type="RefSeq" id="WP_271314219.1">
    <property type="nucleotide sequence ID" value="NZ_JAAGKO020000063.1"/>
</dbReference>
<dbReference type="Proteomes" id="UP001156398">
    <property type="component" value="Unassembled WGS sequence"/>
</dbReference>
<comment type="caution">
    <text evidence="3">The sequence shown here is derived from an EMBL/GenBank/DDBJ whole genome shotgun (WGS) entry which is preliminary data.</text>
</comment>
<dbReference type="EMBL" id="JABXJJ020000013">
    <property type="protein sequence ID" value="MDI5970104.1"/>
    <property type="molecule type" value="Genomic_DNA"/>
</dbReference>
<feature type="transmembrane region" description="Helical" evidence="1">
    <location>
        <begin position="28"/>
        <end position="47"/>
    </location>
</feature>
<protein>
    <submittedName>
        <fullName evidence="3">DUF4307 domain-containing protein</fullName>
    </submittedName>
</protein>
<evidence type="ECO:0000313" key="2">
    <source>
        <dbReference type="EMBL" id="MDI5966887.1"/>
    </source>
</evidence>
<evidence type="ECO:0000313" key="3">
    <source>
        <dbReference type="EMBL" id="MDI5970104.1"/>
    </source>
</evidence>
<evidence type="ECO:0000313" key="4">
    <source>
        <dbReference type="Proteomes" id="UP001156398"/>
    </source>
</evidence>
<dbReference type="InterPro" id="IPR025443">
    <property type="entry name" value="DUF4307"/>
</dbReference>
<evidence type="ECO:0000256" key="1">
    <source>
        <dbReference type="SAM" id="Phobius"/>
    </source>
</evidence>
<name>A0AA90GYG4_9ACTN</name>